<dbReference type="PANTHER" id="PTHR44147:SF2">
    <property type="entry name" value="DEHYDROGENASE_REDUCTASE SDR FAMILY MEMBER 1"/>
    <property type="match status" value="1"/>
</dbReference>
<dbReference type="InParanoid" id="A0A3Q1HS41"/>
<protein>
    <submittedName>
        <fullName evidence="1">Uncharacterized protein</fullName>
    </submittedName>
</protein>
<dbReference type="PRINTS" id="PR00081">
    <property type="entry name" value="GDHRDH"/>
</dbReference>
<sequence>MAKMSLSGWVCVVTDASRGMGRAIALKMFEAGATVYIIERGNCVPVVCDSTKDEDIEQLFEQLKREQNGRLDILVNNVYAEIQVHTAMTFWETDQSIWDSINNTGLRYVFVLSQVCLLSQQATSCPRVC</sequence>
<dbReference type="InterPro" id="IPR002347">
    <property type="entry name" value="SDR_fam"/>
</dbReference>
<dbReference type="STRING" id="64144.ENSATEP00000010510"/>
<reference evidence="1" key="2">
    <citation type="submission" date="2025-08" db="UniProtKB">
        <authorList>
            <consortium name="Ensembl"/>
        </authorList>
    </citation>
    <scope>IDENTIFICATION</scope>
</reference>
<dbReference type="OrthoDB" id="9948778at2759"/>
<evidence type="ECO:0000313" key="1">
    <source>
        <dbReference type="Ensembl" id="ENSATEP00000010510.2"/>
    </source>
</evidence>
<dbReference type="PANTHER" id="PTHR44147">
    <property type="entry name" value="DEHYDROGENASE/REDUCTASE SDR FAMILY MEMBER 1"/>
    <property type="match status" value="1"/>
</dbReference>
<reference evidence="1" key="1">
    <citation type="submission" date="2021-04" db="EMBL/GenBank/DDBJ databases">
        <authorList>
            <consortium name="Wellcome Sanger Institute Data Sharing"/>
        </authorList>
    </citation>
    <scope>NUCLEOTIDE SEQUENCE [LARGE SCALE GENOMIC DNA]</scope>
</reference>
<dbReference type="AlphaFoldDB" id="A0A3Q1HS41"/>
<accession>A0A3Q1HS41</accession>
<keyword evidence="2" id="KW-1185">Reference proteome</keyword>
<reference evidence="1" key="3">
    <citation type="submission" date="2025-09" db="UniProtKB">
        <authorList>
            <consortium name="Ensembl"/>
        </authorList>
    </citation>
    <scope>IDENTIFICATION</scope>
</reference>
<evidence type="ECO:0000313" key="2">
    <source>
        <dbReference type="Proteomes" id="UP000265040"/>
    </source>
</evidence>
<dbReference type="InterPro" id="IPR036291">
    <property type="entry name" value="NAD(P)-bd_dom_sf"/>
</dbReference>
<dbReference type="Gene3D" id="3.40.50.720">
    <property type="entry name" value="NAD(P)-binding Rossmann-like Domain"/>
    <property type="match status" value="1"/>
</dbReference>
<name>A0A3Q1HS41_ANATE</name>
<dbReference type="SUPFAM" id="SSF51735">
    <property type="entry name" value="NAD(P)-binding Rossmann-fold domains"/>
    <property type="match status" value="1"/>
</dbReference>
<dbReference type="Ensembl" id="ENSATET00000010693.2">
    <property type="protein sequence ID" value="ENSATEP00000010510.2"/>
    <property type="gene ID" value="ENSATEG00000007401.2"/>
</dbReference>
<dbReference type="Proteomes" id="UP000265040">
    <property type="component" value="Chromosome 17"/>
</dbReference>
<proteinExistence type="predicted"/>
<dbReference type="Pfam" id="PF00106">
    <property type="entry name" value="adh_short"/>
    <property type="match status" value="1"/>
</dbReference>
<organism evidence="1 2">
    <name type="scientific">Anabas testudineus</name>
    <name type="common">Climbing perch</name>
    <name type="synonym">Anthias testudineus</name>
    <dbReference type="NCBI Taxonomy" id="64144"/>
    <lineage>
        <taxon>Eukaryota</taxon>
        <taxon>Metazoa</taxon>
        <taxon>Chordata</taxon>
        <taxon>Craniata</taxon>
        <taxon>Vertebrata</taxon>
        <taxon>Euteleostomi</taxon>
        <taxon>Actinopterygii</taxon>
        <taxon>Neopterygii</taxon>
        <taxon>Teleostei</taxon>
        <taxon>Neoteleostei</taxon>
        <taxon>Acanthomorphata</taxon>
        <taxon>Anabantaria</taxon>
        <taxon>Anabantiformes</taxon>
        <taxon>Anabantoidei</taxon>
        <taxon>Anabantidae</taxon>
        <taxon>Anabas</taxon>
    </lineage>
</organism>
<dbReference type="GeneTree" id="ENSGT00940000157797"/>